<organism evidence="2 3">
    <name type="scientific">Novosphingobium aquae</name>
    <dbReference type="NCBI Taxonomy" id="3133435"/>
    <lineage>
        <taxon>Bacteria</taxon>
        <taxon>Pseudomonadati</taxon>
        <taxon>Pseudomonadota</taxon>
        <taxon>Alphaproteobacteria</taxon>
        <taxon>Sphingomonadales</taxon>
        <taxon>Sphingomonadaceae</taxon>
        <taxon>Novosphingobium</taxon>
    </lineage>
</organism>
<reference evidence="2 3" key="1">
    <citation type="submission" date="2024-03" db="EMBL/GenBank/DDBJ databases">
        <authorList>
            <person name="Jo J.-H."/>
        </authorList>
    </citation>
    <scope>NUCLEOTIDE SEQUENCE [LARGE SCALE GENOMIC DNA]</scope>
    <source>
        <strain evidence="2 3">AS3R-12</strain>
    </source>
</reference>
<feature type="chain" id="PRO_5046198462" description="DUF4136 domain-containing protein" evidence="1">
    <location>
        <begin position="27"/>
        <end position="247"/>
    </location>
</feature>
<protein>
    <recommendedName>
        <fullName evidence="4">DUF4136 domain-containing protein</fullName>
    </recommendedName>
</protein>
<evidence type="ECO:0008006" key="4">
    <source>
        <dbReference type="Google" id="ProtNLM"/>
    </source>
</evidence>
<dbReference type="Proteomes" id="UP001379235">
    <property type="component" value="Unassembled WGS sequence"/>
</dbReference>
<dbReference type="RefSeq" id="WP_339967169.1">
    <property type="nucleotide sequence ID" value="NZ_JBBHJY010000005.1"/>
</dbReference>
<proteinExistence type="predicted"/>
<evidence type="ECO:0000313" key="2">
    <source>
        <dbReference type="EMBL" id="MEJ6010494.1"/>
    </source>
</evidence>
<name>A0ABU8SAH8_9SPHN</name>
<accession>A0ABU8SAH8</accession>
<gene>
    <name evidence="2" type="ORF">WG900_11255</name>
</gene>
<sequence>MITRHPAARAALIVIVLAGLAAPAAARPGRFGNDLDYGWSSPGVRDGRHGYPYPSDQRLRRSTGPAEGKVEVTRFVAEDGGADLLGKGSAVSIPSPSGTGFADSELRPYAAAVDDRLASLGYQTATTAAAAGQVVELRVTRDVVMPEEGKRNPVSGEMEVGVSNRGTMMGMGINIDLSKPRKALVSTRLEARIKDVASGKTLWEGRADMVTRDGSDKWTEGAVATKLAGALFDKFPGKPGETHLSQR</sequence>
<evidence type="ECO:0000256" key="1">
    <source>
        <dbReference type="SAM" id="SignalP"/>
    </source>
</evidence>
<keyword evidence="1" id="KW-0732">Signal</keyword>
<dbReference type="EMBL" id="JBBHJY010000005">
    <property type="protein sequence ID" value="MEJ6010494.1"/>
    <property type="molecule type" value="Genomic_DNA"/>
</dbReference>
<evidence type="ECO:0000313" key="3">
    <source>
        <dbReference type="Proteomes" id="UP001379235"/>
    </source>
</evidence>
<feature type="signal peptide" evidence="1">
    <location>
        <begin position="1"/>
        <end position="26"/>
    </location>
</feature>
<comment type="caution">
    <text evidence="2">The sequence shown here is derived from an EMBL/GenBank/DDBJ whole genome shotgun (WGS) entry which is preliminary data.</text>
</comment>
<keyword evidence="3" id="KW-1185">Reference proteome</keyword>